<keyword evidence="12" id="KW-1185">Reference proteome</keyword>
<dbReference type="PROSITE" id="PS00107">
    <property type="entry name" value="PROTEIN_KINASE_ATP"/>
    <property type="match status" value="1"/>
</dbReference>
<keyword evidence="4 7" id="KW-0547">Nucleotide-binding</keyword>
<feature type="region of interest" description="Disordered" evidence="8">
    <location>
        <begin position="56"/>
        <end position="108"/>
    </location>
</feature>
<evidence type="ECO:0000256" key="4">
    <source>
        <dbReference type="ARBA" id="ARBA00022741"/>
    </source>
</evidence>
<dbReference type="SMART" id="SM00220">
    <property type="entry name" value="S_TKc"/>
    <property type="match status" value="1"/>
</dbReference>
<sequence length="693" mass="75977">MKVQDFRPSLSPFLKSFRGLETACHVENHLQALSNHNSARHSSSSAFLSLNEPTGMATPPLSPADSYASLYPPPPHLTPHHSPVSTPRSLSPEPGVTAGTMDHPIPSTHVMGKLSIRVVEARDLNVSSGKEKPYILLQYDRTDSVSREYGAPPPTPRLPSEPRRGGMIKRLNCKPRGGGAAGSNGAPSSSTAPSTTVRRAGDKSFLTVSSGSSSSKKSSGDGEITSTRVVDALPPVGDPKDIGTPSSPIWNHSAVFDVVAPGRTILLCVYDKLAPQGGFPAHGFLGATVFEPPLSAETGEDGLGLDIWLPLTSALNPTVQGEVRLRLHFEALHSRPKLTVNDFVILKRIGQGSFGQVFRVRKRDTKRIYALKVISKANVSSPNALAQVLAERQILARTLDCPFLVGLKFSFQSPTDLFFVIDYKSGGELFTHLQRDGGRFEESKVQFYVAEIILALDFLHSANIVYRDLKPENCLLDGSGHVVLCDFGLSKLLEKPDDRARTLCGTTAFTAPEVLLDVGYDYSCDWWSLGVLLFEMCYGWSPFYAESQVEEYERILSGEIKIPVRKGYSAEGRDLLLRLLTRDPAERIGSAAIQAHPFFSSIDWARLAARQVSPPWKPPTHADEDACDYHDLGRSGDWMFSPDGRCWSNPSRRGSRAEGGVDDEECDGGLFRDFTFSGEHARERRRSSFKERP</sequence>
<evidence type="ECO:0000256" key="2">
    <source>
        <dbReference type="ARBA" id="ARBA00022553"/>
    </source>
</evidence>
<dbReference type="SUPFAM" id="SSF49562">
    <property type="entry name" value="C2 domain (Calcium/lipid-binding domain, CaLB)"/>
    <property type="match status" value="1"/>
</dbReference>
<feature type="region of interest" description="Disordered" evidence="8">
    <location>
        <begin position="145"/>
        <end position="238"/>
    </location>
</feature>
<reference evidence="11 12" key="1">
    <citation type="submission" date="2016-07" db="EMBL/GenBank/DDBJ databases">
        <title>Pervasive Adenine N6-methylation of Active Genes in Fungi.</title>
        <authorList>
            <consortium name="DOE Joint Genome Institute"/>
            <person name="Mondo S.J."/>
            <person name="Dannebaum R.O."/>
            <person name="Kuo R.C."/>
            <person name="Labutti K."/>
            <person name="Haridas S."/>
            <person name="Kuo A."/>
            <person name="Salamov A."/>
            <person name="Ahrendt S.R."/>
            <person name="Lipzen A."/>
            <person name="Sullivan W."/>
            <person name="Andreopoulos W.B."/>
            <person name="Clum A."/>
            <person name="Lindquist E."/>
            <person name="Daum C."/>
            <person name="Ramamoorthy G.K."/>
            <person name="Gryganskyi A."/>
            <person name="Culley D."/>
            <person name="Magnuson J.K."/>
            <person name="James T.Y."/>
            <person name="O'Malley M.A."/>
            <person name="Stajich J.E."/>
            <person name="Spatafora J.W."/>
            <person name="Visel A."/>
            <person name="Grigoriev I.V."/>
        </authorList>
    </citation>
    <scope>NUCLEOTIDE SEQUENCE [LARGE SCALE GENOMIC DNA]</scope>
    <source>
        <strain evidence="11 12">62-1032</strain>
    </source>
</reference>
<evidence type="ECO:0000259" key="9">
    <source>
        <dbReference type="PROSITE" id="PS50011"/>
    </source>
</evidence>
<feature type="binding site" evidence="7">
    <location>
        <position position="372"/>
    </location>
    <ligand>
        <name>ATP</name>
        <dbReference type="ChEBI" id="CHEBI:30616"/>
    </ligand>
</feature>
<gene>
    <name evidence="11" type="ORF">BCR35DRAFT_289317</name>
</gene>
<dbReference type="Gene3D" id="3.30.200.20">
    <property type="entry name" value="Phosphorylase Kinase, domain 1"/>
    <property type="match status" value="1"/>
</dbReference>
<dbReference type="InterPro" id="IPR000961">
    <property type="entry name" value="AGC-kinase_C"/>
</dbReference>
<dbReference type="STRING" id="106004.A0A1Y2FVU4"/>
<keyword evidence="5 11" id="KW-0418">Kinase</keyword>
<dbReference type="InterPro" id="IPR035892">
    <property type="entry name" value="C2_domain_sf"/>
</dbReference>
<dbReference type="CDD" id="cd05123">
    <property type="entry name" value="STKc_AGC"/>
    <property type="match status" value="1"/>
</dbReference>
<dbReference type="InterPro" id="IPR008271">
    <property type="entry name" value="Ser/Thr_kinase_AS"/>
</dbReference>
<dbReference type="InterPro" id="IPR045270">
    <property type="entry name" value="STKc_AGC"/>
</dbReference>
<evidence type="ECO:0000259" key="10">
    <source>
        <dbReference type="PROSITE" id="PS51285"/>
    </source>
</evidence>
<dbReference type="OrthoDB" id="63267at2759"/>
<dbReference type="PANTHER" id="PTHR24351">
    <property type="entry name" value="RIBOSOMAL PROTEIN S6 KINASE"/>
    <property type="match status" value="1"/>
</dbReference>
<dbReference type="InterPro" id="IPR000008">
    <property type="entry name" value="C2_dom"/>
</dbReference>
<dbReference type="SMART" id="SM00239">
    <property type="entry name" value="C2"/>
    <property type="match status" value="1"/>
</dbReference>
<dbReference type="Pfam" id="PF00069">
    <property type="entry name" value="Pkinase"/>
    <property type="match status" value="1"/>
</dbReference>
<dbReference type="Proteomes" id="UP000193467">
    <property type="component" value="Unassembled WGS sequence"/>
</dbReference>
<protein>
    <submittedName>
        <fullName evidence="11">Kinase-like domain-containing protein</fullName>
    </submittedName>
</protein>
<feature type="domain" description="Protein kinase" evidence="9">
    <location>
        <begin position="343"/>
        <end position="599"/>
    </location>
</feature>
<dbReference type="InterPro" id="IPR011009">
    <property type="entry name" value="Kinase-like_dom_sf"/>
</dbReference>
<dbReference type="InterPro" id="IPR017441">
    <property type="entry name" value="Protein_kinase_ATP_BS"/>
</dbReference>
<keyword evidence="1" id="KW-0723">Serine/threonine-protein kinase</keyword>
<keyword evidence="2" id="KW-0597">Phosphoprotein</keyword>
<dbReference type="GO" id="GO:0005524">
    <property type="term" value="F:ATP binding"/>
    <property type="evidence" value="ECO:0007669"/>
    <property type="project" value="UniProtKB-UniRule"/>
</dbReference>
<evidence type="ECO:0000256" key="5">
    <source>
        <dbReference type="ARBA" id="ARBA00022777"/>
    </source>
</evidence>
<dbReference type="PROSITE" id="PS51285">
    <property type="entry name" value="AGC_KINASE_CTER"/>
    <property type="match status" value="1"/>
</dbReference>
<dbReference type="Gene3D" id="1.10.510.10">
    <property type="entry name" value="Transferase(Phosphotransferase) domain 1"/>
    <property type="match status" value="1"/>
</dbReference>
<organism evidence="11 12">
    <name type="scientific">Leucosporidium creatinivorum</name>
    <dbReference type="NCBI Taxonomy" id="106004"/>
    <lineage>
        <taxon>Eukaryota</taxon>
        <taxon>Fungi</taxon>
        <taxon>Dikarya</taxon>
        <taxon>Basidiomycota</taxon>
        <taxon>Pucciniomycotina</taxon>
        <taxon>Microbotryomycetes</taxon>
        <taxon>Leucosporidiales</taxon>
        <taxon>Leucosporidium</taxon>
    </lineage>
</organism>
<keyword evidence="6 7" id="KW-0067">ATP-binding</keyword>
<dbReference type="Pfam" id="PF00168">
    <property type="entry name" value="C2"/>
    <property type="match status" value="1"/>
</dbReference>
<proteinExistence type="predicted"/>
<evidence type="ECO:0000313" key="12">
    <source>
        <dbReference type="Proteomes" id="UP000193467"/>
    </source>
</evidence>
<evidence type="ECO:0000256" key="8">
    <source>
        <dbReference type="SAM" id="MobiDB-lite"/>
    </source>
</evidence>
<accession>A0A1Y2FVU4</accession>
<feature type="compositionally biased region" description="Low complexity" evidence="8">
    <location>
        <begin position="183"/>
        <end position="198"/>
    </location>
</feature>
<keyword evidence="3" id="KW-0808">Transferase</keyword>
<evidence type="ECO:0000256" key="6">
    <source>
        <dbReference type="ARBA" id="ARBA00022840"/>
    </source>
</evidence>
<evidence type="ECO:0000256" key="1">
    <source>
        <dbReference type="ARBA" id="ARBA00022527"/>
    </source>
</evidence>
<dbReference type="PROSITE" id="PS00108">
    <property type="entry name" value="PROTEIN_KINASE_ST"/>
    <property type="match status" value="1"/>
</dbReference>
<evidence type="ECO:0000256" key="3">
    <source>
        <dbReference type="ARBA" id="ARBA00022679"/>
    </source>
</evidence>
<feature type="domain" description="AGC-kinase C-terminal" evidence="10">
    <location>
        <begin position="600"/>
        <end position="686"/>
    </location>
</feature>
<dbReference type="EMBL" id="MCGR01000012">
    <property type="protein sequence ID" value="ORY88089.1"/>
    <property type="molecule type" value="Genomic_DNA"/>
</dbReference>
<comment type="caution">
    <text evidence="11">The sequence shown here is derived from an EMBL/GenBank/DDBJ whole genome shotgun (WGS) entry which is preliminary data.</text>
</comment>
<dbReference type="SUPFAM" id="SSF56112">
    <property type="entry name" value="Protein kinase-like (PK-like)"/>
    <property type="match status" value="1"/>
</dbReference>
<dbReference type="InterPro" id="IPR000719">
    <property type="entry name" value="Prot_kinase_dom"/>
</dbReference>
<evidence type="ECO:0000256" key="7">
    <source>
        <dbReference type="PROSITE-ProRule" id="PRU10141"/>
    </source>
</evidence>
<dbReference type="FunFam" id="1.10.510.10:FF:000008">
    <property type="entry name" value="Non-specific serine/threonine protein kinase"/>
    <property type="match status" value="1"/>
</dbReference>
<evidence type="ECO:0000313" key="11">
    <source>
        <dbReference type="EMBL" id="ORY88089.1"/>
    </source>
</evidence>
<dbReference type="GO" id="GO:0004674">
    <property type="term" value="F:protein serine/threonine kinase activity"/>
    <property type="evidence" value="ECO:0007669"/>
    <property type="project" value="UniProtKB-KW"/>
</dbReference>
<dbReference type="AlphaFoldDB" id="A0A1Y2FVU4"/>
<dbReference type="InParanoid" id="A0A1Y2FVU4"/>
<name>A0A1Y2FVU4_9BASI</name>
<dbReference type="PROSITE" id="PS50011">
    <property type="entry name" value="PROTEIN_KINASE_DOM"/>
    <property type="match status" value="1"/>
</dbReference>